<evidence type="ECO:0000313" key="2">
    <source>
        <dbReference type="Proteomes" id="UP000243006"/>
    </source>
</evidence>
<dbReference type="AlphaFoldDB" id="A0A1Y3E6C7"/>
<accession>A0A1Y3E6C7</accession>
<name>A0A1Y3E6C7_9BILA</name>
<feature type="non-terminal residue" evidence="1">
    <location>
        <position position="1"/>
    </location>
</feature>
<proteinExistence type="predicted"/>
<dbReference type="EMBL" id="LVZM01022733">
    <property type="protein sequence ID" value="OUC40541.1"/>
    <property type="molecule type" value="Genomic_DNA"/>
</dbReference>
<dbReference type="Proteomes" id="UP000243006">
    <property type="component" value="Unassembled WGS sequence"/>
</dbReference>
<evidence type="ECO:0000313" key="1">
    <source>
        <dbReference type="EMBL" id="OUC40541.1"/>
    </source>
</evidence>
<gene>
    <name evidence="1" type="ORF">D917_00688</name>
</gene>
<organism evidence="1 2">
    <name type="scientific">Trichinella nativa</name>
    <dbReference type="NCBI Taxonomy" id="6335"/>
    <lineage>
        <taxon>Eukaryota</taxon>
        <taxon>Metazoa</taxon>
        <taxon>Ecdysozoa</taxon>
        <taxon>Nematoda</taxon>
        <taxon>Enoplea</taxon>
        <taxon>Dorylaimia</taxon>
        <taxon>Trichinellida</taxon>
        <taxon>Trichinellidae</taxon>
        <taxon>Trichinella</taxon>
    </lineage>
</organism>
<reference evidence="1 2" key="1">
    <citation type="submission" date="2015-04" db="EMBL/GenBank/DDBJ databases">
        <title>Draft genome of the roundworm Trichinella nativa.</title>
        <authorList>
            <person name="Mitreva M."/>
        </authorList>
    </citation>
    <scope>NUCLEOTIDE SEQUENCE [LARGE SCALE GENOMIC DNA]</scope>
    <source>
        <strain evidence="1 2">ISS45</strain>
    </source>
</reference>
<protein>
    <submittedName>
        <fullName evidence="1">Uncharacterized protein</fullName>
    </submittedName>
</protein>
<comment type="caution">
    <text evidence="1">The sequence shown here is derived from an EMBL/GenBank/DDBJ whole genome shotgun (WGS) entry which is preliminary data.</text>
</comment>
<sequence>DELMNSRQHLSSFPLHQIINCIYGKKDFSALTEEEQSAPRGYPLQALTVEQQTSCLIGE</sequence>